<dbReference type="Gene3D" id="3.40.50.850">
    <property type="entry name" value="Isochorismatase-like"/>
    <property type="match status" value="1"/>
</dbReference>
<comment type="caution">
    <text evidence="3">The sequence shown here is derived from an EMBL/GenBank/DDBJ whole genome shotgun (WGS) entry which is preliminary data.</text>
</comment>
<organism evidence="3 4">
    <name type="scientific">Dactylosporangium matsuzakiense</name>
    <dbReference type="NCBI Taxonomy" id="53360"/>
    <lineage>
        <taxon>Bacteria</taxon>
        <taxon>Bacillati</taxon>
        <taxon>Actinomycetota</taxon>
        <taxon>Actinomycetes</taxon>
        <taxon>Micromonosporales</taxon>
        <taxon>Micromonosporaceae</taxon>
        <taxon>Dactylosporangium</taxon>
    </lineage>
</organism>
<dbReference type="GO" id="GO:0016787">
    <property type="term" value="F:hydrolase activity"/>
    <property type="evidence" value="ECO:0007669"/>
    <property type="project" value="UniProtKB-KW"/>
</dbReference>
<accession>A0A9W6KB59</accession>
<evidence type="ECO:0000313" key="4">
    <source>
        <dbReference type="Proteomes" id="UP001143480"/>
    </source>
</evidence>
<keyword evidence="1 3" id="KW-0378">Hydrolase</keyword>
<protein>
    <submittedName>
        <fullName evidence="3">Hydrolase</fullName>
    </submittedName>
</protein>
<reference evidence="3" key="2">
    <citation type="submission" date="2023-01" db="EMBL/GenBank/DDBJ databases">
        <authorList>
            <person name="Sun Q."/>
            <person name="Evtushenko L."/>
        </authorList>
    </citation>
    <scope>NUCLEOTIDE SEQUENCE</scope>
    <source>
        <strain evidence="3">VKM Ac-1321</strain>
    </source>
</reference>
<dbReference type="EMBL" id="BSFP01000001">
    <property type="protein sequence ID" value="GLK98297.1"/>
    <property type="molecule type" value="Genomic_DNA"/>
</dbReference>
<dbReference type="InterPro" id="IPR050272">
    <property type="entry name" value="Isochorismatase-like_hydrls"/>
</dbReference>
<name>A0A9W6KB59_9ACTN</name>
<dbReference type="SUPFAM" id="SSF52499">
    <property type="entry name" value="Isochorismatase-like hydrolases"/>
    <property type="match status" value="1"/>
</dbReference>
<gene>
    <name evidence="3" type="ORF">GCM10017581_000380</name>
</gene>
<dbReference type="AlphaFoldDB" id="A0A9W6KB59"/>
<dbReference type="Pfam" id="PF00857">
    <property type="entry name" value="Isochorismatase"/>
    <property type="match status" value="1"/>
</dbReference>
<reference evidence="3" key="1">
    <citation type="journal article" date="2014" name="Int. J. Syst. Evol. Microbiol.">
        <title>Complete genome sequence of Corynebacterium casei LMG S-19264T (=DSM 44701T), isolated from a smear-ripened cheese.</title>
        <authorList>
            <consortium name="US DOE Joint Genome Institute (JGI-PGF)"/>
            <person name="Walter F."/>
            <person name="Albersmeier A."/>
            <person name="Kalinowski J."/>
            <person name="Ruckert C."/>
        </authorList>
    </citation>
    <scope>NUCLEOTIDE SEQUENCE</scope>
    <source>
        <strain evidence="3">VKM Ac-1321</strain>
    </source>
</reference>
<dbReference type="PANTHER" id="PTHR43540">
    <property type="entry name" value="PEROXYUREIDOACRYLATE/UREIDOACRYLATE AMIDOHYDROLASE-RELATED"/>
    <property type="match status" value="1"/>
</dbReference>
<evidence type="ECO:0000259" key="2">
    <source>
        <dbReference type="Pfam" id="PF00857"/>
    </source>
</evidence>
<dbReference type="PANTHER" id="PTHR43540:SF6">
    <property type="entry name" value="ISOCHORISMATASE-LIKE DOMAIN-CONTAINING PROTEIN"/>
    <property type="match status" value="1"/>
</dbReference>
<dbReference type="Proteomes" id="UP001143480">
    <property type="component" value="Unassembled WGS sequence"/>
</dbReference>
<proteinExistence type="predicted"/>
<dbReference type="InterPro" id="IPR000868">
    <property type="entry name" value="Isochorismatase-like_dom"/>
</dbReference>
<evidence type="ECO:0000256" key="1">
    <source>
        <dbReference type="ARBA" id="ARBA00022801"/>
    </source>
</evidence>
<evidence type="ECO:0000313" key="3">
    <source>
        <dbReference type="EMBL" id="GLK98297.1"/>
    </source>
</evidence>
<feature type="domain" description="Isochorismatase-like" evidence="2">
    <location>
        <begin position="27"/>
        <end position="170"/>
    </location>
</feature>
<dbReference type="InterPro" id="IPR036380">
    <property type="entry name" value="Isochorismatase-like_sf"/>
</dbReference>
<keyword evidence="4" id="KW-1185">Reference proteome</keyword>
<sequence length="218" mass="23658">MTGSVRVATAAVLVRARAEAHDRSMRSALLIIDIQESFRHRPSWAAVSNPGIVDTVNPLIDDARARGDLVVWVLHTEPGTGTVFDPAAGDLVRYMDGLEPRAGEPQLVKTSANCFTTTGLQQLLTTEGIRHLIVTGIQTELCCETTTRVAGDLGYDVTYVTEATATFPIAHRDERDLPYDEILASPRTLPTADVIARTEYALAGRFATIATVKEVLAR</sequence>